<dbReference type="EMBL" id="CP136920">
    <property type="protein sequence ID" value="WOO42045.1"/>
    <property type="molecule type" value="Genomic_DNA"/>
</dbReference>
<dbReference type="RefSeq" id="WP_317834529.1">
    <property type="nucleotide sequence ID" value="NZ_CP136920.1"/>
</dbReference>
<reference evidence="2 3" key="1">
    <citation type="submission" date="2023-10" db="EMBL/GenBank/DDBJ databases">
        <title>Rubellicoccus peritrichatus gen. nov., sp. nov., isolated from an algae of coral reef tank.</title>
        <authorList>
            <person name="Luo J."/>
        </authorList>
    </citation>
    <scope>NUCLEOTIDE SEQUENCE [LARGE SCALE GENOMIC DNA]</scope>
    <source>
        <strain evidence="2 3">CR14</strain>
    </source>
</reference>
<dbReference type="KEGG" id="puo:RZN69_03025"/>
<dbReference type="AlphaFoldDB" id="A0AAQ3QWN9"/>
<accession>A0AAQ3QWN9</accession>
<name>A0AAQ3QWN9_9BACT</name>
<proteinExistence type="predicted"/>
<dbReference type="Pfam" id="PF15892">
    <property type="entry name" value="BNR_4"/>
    <property type="match status" value="1"/>
</dbReference>
<sequence>MNLFKIHVCTGFIAMLVHANAAVTYIDAVADPSLGTVNTVATSGDPLSLWYEPNGGLSDNSDWARRTDAAFGNDGDILQARNASGGFQELTTTISGLVSGQSYRIYAFFWDSQDPTQAWTLDAGLASNALSSYTGPSSTNSITAVGELASGLVFDSAVDTFLGNDRDLYYASLGTAVAVDGEVEVFIDNSLEGNNGRRSWYDGVGYELISDSSAKVSIYVDANESNTVASGGSPSPFSTSSESTGNLWRKRTGFGFDINGNAEIYEKDTTAGVGDATPLETTISGLNPGQEYGVYVCFISVPTESWQIQAGLTSGELITFSPTSDSDRVTDLGQTSVANSNRNQYIGFIANQTAAPDGTIVVYIDDGEGTANSSRSWYEGVGVGAPFDLPEPPPLPGGAIEVAPDGAWTWFNDERAIFHQGYLYSGYVRRDGHVGLTRYDPETGISKHVQLSTAQSQERDDHNNCSITVLPDDRLLVVYSRHNSRWEFYYRTSKVPTPSTLSDWNDEKVKGLNASNTYANTYRLPGESDKIYSFHRNINFDPTISISTDNGETWGSPTHFINAGNQYQRPYPRYCTNYDDRVDLIYTDGHPLDTSCSVYHMFYQGGNFRKSDGALLSSFADLPIDHNAGERGTVVYPYTASAWGSEDGPDDWIPGGRGWTWDICYGSDGNPVCVFQVQKNDVVGSGWTGDRIYYYYARWTGTEWQRRFIAHAGHGIYNQQRDYGGGMTLDPEDPRIVYISSNAANPFDLSSITNVPVNTNRRYEIYRGFTADGGLTFEWTPVTSDSEKDNLRPIVPENHGRTRHLLWFYGDYTTYQNYDCQVLGIFDEVKEPFAAWQSAYGLDGVLASANSDFDALSDLAEYALGSNPMDGTDMALPGIIDGKYSFPHLPSRTGVESVVQASPSLASDSWEDIATIRGGGLPNTVDPEYNLEADSENPSMYSIPLPLNEQGDPLFIRIDVREL</sequence>
<evidence type="ECO:0000313" key="2">
    <source>
        <dbReference type="EMBL" id="WOO42045.1"/>
    </source>
</evidence>
<keyword evidence="3" id="KW-1185">Reference proteome</keyword>
<protein>
    <submittedName>
        <fullName evidence="2">BNR-4 repeat-containing protein</fullName>
    </submittedName>
</protein>
<dbReference type="Proteomes" id="UP001304300">
    <property type="component" value="Chromosome"/>
</dbReference>
<dbReference type="Gene3D" id="2.120.10.10">
    <property type="match status" value="1"/>
</dbReference>
<gene>
    <name evidence="2" type="ORF">RZN69_03025</name>
</gene>
<feature type="chain" id="PRO_5042936733" evidence="1">
    <location>
        <begin position="22"/>
        <end position="963"/>
    </location>
</feature>
<evidence type="ECO:0000313" key="3">
    <source>
        <dbReference type="Proteomes" id="UP001304300"/>
    </source>
</evidence>
<organism evidence="2 3">
    <name type="scientific">Rubellicoccus peritrichatus</name>
    <dbReference type="NCBI Taxonomy" id="3080537"/>
    <lineage>
        <taxon>Bacteria</taxon>
        <taxon>Pseudomonadati</taxon>
        <taxon>Verrucomicrobiota</taxon>
        <taxon>Opitutia</taxon>
        <taxon>Puniceicoccales</taxon>
        <taxon>Cerasicoccaceae</taxon>
        <taxon>Rubellicoccus</taxon>
    </lineage>
</organism>
<feature type="signal peptide" evidence="1">
    <location>
        <begin position="1"/>
        <end position="21"/>
    </location>
</feature>
<keyword evidence="1" id="KW-0732">Signal</keyword>
<evidence type="ECO:0000256" key="1">
    <source>
        <dbReference type="SAM" id="SignalP"/>
    </source>
</evidence>